<proteinExistence type="predicted"/>
<feature type="coiled-coil region" evidence="1">
    <location>
        <begin position="110"/>
        <end position="168"/>
    </location>
</feature>
<evidence type="ECO:0000256" key="2">
    <source>
        <dbReference type="SAM" id="MobiDB-lite"/>
    </source>
</evidence>
<dbReference type="VEuPathDB" id="CryptoDB:GNI_162600"/>
<dbReference type="GeneID" id="22915624"/>
<evidence type="ECO:0000313" key="3">
    <source>
        <dbReference type="EMBL" id="EZG43675.1"/>
    </source>
</evidence>
<dbReference type="Proteomes" id="UP000019763">
    <property type="component" value="Unassembled WGS sequence"/>
</dbReference>
<dbReference type="AlphaFoldDB" id="A0A023AZD8"/>
<evidence type="ECO:0000313" key="4">
    <source>
        <dbReference type="Proteomes" id="UP000019763"/>
    </source>
</evidence>
<feature type="region of interest" description="Disordered" evidence="2">
    <location>
        <begin position="235"/>
        <end position="261"/>
    </location>
</feature>
<evidence type="ECO:0000256" key="1">
    <source>
        <dbReference type="SAM" id="Coils"/>
    </source>
</evidence>
<name>A0A023AZD8_GRENI</name>
<comment type="caution">
    <text evidence="3">The sequence shown here is derived from an EMBL/GenBank/DDBJ whole genome shotgun (WGS) entry which is preliminary data.</text>
</comment>
<gene>
    <name evidence="3" type="ORF">GNI_162600</name>
</gene>
<organism evidence="3 4">
    <name type="scientific">Gregarina niphandrodes</name>
    <name type="common">Septate eugregarine</name>
    <dbReference type="NCBI Taxonomy" id="110365"/>
    <lineage>
        <taxon>Eukaryota</taxon>
        <taxon>Sar</taxon>
        <taxon>Alveolata</taxon>
        <taxon>Apicomplexa</taxon>
        <taxon>Conoidasida</taxon>
        <taxon>Gregarinasina</taxon>
        <taxon>Eugregarinorida</taxon>
        <taxon>Gregarinidae</taxon>
        <taxon>Gregarina</taxon>
    </lineage>
</organism>
<feature type="region of interest" description="Disordered" evidence="2">
    <location>
        <begin position="301"/>
        <end position="323"/>
    </location>
</feature>
<accession>A0A023AZD8</accession>
<feature type="coiled-coil region" evidence="1">
    <location>
        <begin position="45"/>
        <end position="82"/>
    </location>
</feature>
<keyword evidence="4" id="KW-1185">Reference proteome</keyword>
<protein>
    <submittedName>
        <fullName evidence="3">Uncharacterized protein</fullName>
    </submittedName>
</protein>
<sequence length="345" mass="39735">MAKKRKPSSLRQQQTLQQRIWQQTLQLQSLQQQTEHLKGCVTQRNTELAQRNKALREKNAKLEELNRSIADRQVQKKACESKPDTTAMEMDRKLAAYRQRVADRKLAAVNEEVEAEAGKLRDMKHLVENEQAKRDTLQTQKAALEHDVQILDTQVSQLHAELHRAEQLRVEQLRVEQLRVEQLRVEQLREEEQSRKTIIIPARRSRLEEIREQKKVLKHLRLCVEQCREELAGQRHLSRHPTVDSLPSDHPAVGSLPSANNNLSDNSLSNCNLSGSSLSGSSLTDMQTAASRGWCFRLPSFRDSQSPKEPRNSTSQTLMMGPRKLMEFVKRPWRSLALTEEPGEK</sequence>
<reference evidence="3" key="1">
    <citation type="submission" date="2013-12" db="EMBL/GenBank/DDBJ databases">
        <authorList>
            <person name="Omoto C.K."/>
            <person name="Sibley D."/>
            <person name="Venepally P."/>
            <person name="Hadjithomas M."/>
            <person name="Karamycheva S."/>
            <person name="Brunk B."/>
            <person name="Roos D."/>
            <person name="Caler E."/>
            <person name="Lorenzi H."/>
        </authorList>
    </citation>
    <scope>NUCLEOTIDE SEQUENCE</scope>
</reference>
<dbReference type="RefSeq" id="XP_011133082.1">
    <property type="nucleotide sequence ID" value="XM_011134780.1"/>
</dbReference>
<dbReference type="EMBL" id="AFNH02001213">
    <property type="protein sequence ID" value="EZG43675.1"/>
    <property type="molecule type" value="Genomic_DNA"/>
</dbReference>
<keyword evidence="1" id="KW-0175">Coiled coil</keyword>